<protein>
    <submittedName>
        <fullName evidence="4">Carboxypeptidase regulatory-like domain-containing protein</fullName>
    </submittedName>
</protein>
<feature type="chain" id="PRO_5035168957" evidence="3">
    <location>
        <begin position="25"/>
        <end position="312"/>
    </location>
</feature>
<comment type="caution">
    <text evidence="4">The sequence shown here is derived from an EMBL/GenBank/DDBJ whole genome shotgun (WGS) entry which is preliminary data.</text>
</comment>
<dbReference type="SUPFAM" id="SSF49464">
    <property type="entry name" value="Carboxypeptidase regulatory domain-like"/>
    <property type="match status" value="1"/>
</dbReference>
<organism evidence="4 5">
    <name type="scientific">Candidatus Sulfomarinibacter kjeldsenii</name>
    <dbReference type="NCBI Taxonomy" id="2885994"/>
    <lineage>
        <taxon>Bacteria</taxon>
        <taxon>Pseudomonadati</taxon>
        <taxon>Acidobacteriota</taxon>
        <taxon>Thermoanaerobaculia</taxon>
        <taxon>Thermoanaerobaculales</taxon>
        <taxon>Candidatus Sulfomarinibacteraceae</taxon>
        <taxon>Candidatus Sulfomarinibacter</taxon>
    </lineage>
</organism>
<keyword evidence="4" id="KW-0645">Protease</keyword>
<dbReference type="Pfam" id="PF13620">
    <property type="entry name" value="CarboxypepD_reg"/>
    <property type="match status" value="1"/>
</dbReference>
<feature type="signal peptide" evidence="3">
    <location>
        <begin position="1"/>
        <end position="24"/>
    </location>
</feature>
<name>A0A8J6Y0I2_9BACT</name>
<keyword evidence="3" id="KW-0732">Signal</keyword>
<reference evidence="4 5" key="1">
    <citation type="submission" date="2020-08" db="EMBL/GenBank/DDBJ databases">
        <title>Acidobacteriota in marine sediments use diverse sulfur dissimilation pathways.</title>
        <authorList>
            <person name="Wasmund K."/>
        </authorList>
    </citation>
    <scope>NUCLEOTIDE SEQUENCE [LARGE SCALE GENOMIC DNA]</scope>
    <source>
        <strain evidence="4">MAG AM3-A</strain>
    </source>
</reference>
<dbReference type="Pfam" id="PF14559">
    <property type="entry name" value="TPR_19"/>
    <property type="match status" value="1"/>
</dbReference>
<evidence type="ECO:0000256" key="3">
    <source>
        <dbReference type="SAM" id="SignalP"/>
    </source>
</evidence>
<evidence type="ECO:0000313" key="4">
    <source>
        <dbReference type="EMBL" id="MBD3871148.1"/>
    </source>
</evidence>
<gene>
    <name evidence="4" type="ORF">IFJ97_07310</name>
</gene>
<dbReference type="PANTHER" id="PTHR45586">
    <property type="entry name" value="TPR REPEAT-CONTAINING PROTEIN PA4667"/>
    <property type="match status" value="1"/>
</dbReference>
<dbReference type="Gene3D" id="2.60.40.1120">
    <property type="entry name" value="Carboxypeptidase-like, regulatory domain"/>
    <property type="match status" value="1"/>
</dbReference>
<proteinExistence type="predicted"/>
<dbReference type="InterPro" id="IPR051012">
    <property type="entry name" value="CellSynth/LPSAsmb/PSIAsmb"/>
</dbReference>
<evidence type="ECO:0000256" key="1">
    <source>
        <dbReference type="ARBA" id="ARBA00022737"/>
    </source>
</evidence>
<dbReference type="EMBL" id="JACXWA010000120">
    <property type="protein sequence ID" value="MBD3871148.1"/>
    <property type="molecule type" value="Genomic_DNA"/>
</dbReference>
<keyword evidence="4" id="KW-0121">Carboxypeptidase</keyword>
<dbReference type="AlphaFoldDB" id="A0A8J6Y0I2"/>
<sequence length="312" mass="33679">MMHRHLMTCVAVAGLLVISTTVHAGTQAKIEGRVMDLAGTPIAAATVTITTTELSTFKKVITTDEKGEFQTLILDATRGYNFLIEAEGFQPLESPFKVGAGSTDNAFNFNLQSEDQAAAARGIQQLEQPGYKELAEAKELMTTGDKEAARTKFEEAIAARPDLLEAYARLAELTYGMGDMEGALAAARGCLDKAPESIQCLAIAINASGELGDEASRDEYMVLYQKLNPDDPTILFNEAAGLLNNLDDEGARPLLERCLAAAPDFPECNFEYGMLLLRSGDMEGAKTHLQKYLEIAPDGPLASTAEETIKYL</sequence>
<dbReference type="PANTHER" id="PTHR45586:SF1">
    <property type="entry name" value="LIPOPOLYSACCHARIDE ASSEMBLY PROTEIN B"/>
    <property type="match status" value="1"/>
</dbReference>
<dbReference type="InterPro" id="IPR008969">
    <property type="entry name" value="CarboxyPept-like_regulatory"/>
</dbReference>
<evidence type="ECO:0000313" key="5">
    <source>
        <dbReference type="Proteomes" id="UP000598633"/>
    </source>
</evidence>
<evidence type="ECO:0000256" key="2">
    <source>
        <dbReference type="ARBA" id="ARBA00022803"/>
    </source>
</evidence>
<dbReference type="SUPFAM" id="SSF48452">
    <property type="entry name" value="TPR-like"/>
    <property type="match status" value="1"/>
</dbReference>
<keyword evidence="1" id="KW-0677">Repeat</keyword>
<dbReference type="Gene3D" id="1.25.40.10">
    <property type="entry name" value="Tetratricopeptide repeat domain"/>
    <property type="match status" value="1"/>
</dbReference>
<dbReference type="Pfam" id="PF13432">
    <property type="entry name" value="TPR_16"/>
    <property type="match status" value="1"/>
</dbReference>
<dbReference type="InterPro" id="IPR011990">
    <property type="entry name" value="TPR-like_helical_dom_sf"/>
</dbReference>
<keyword evidence="2" id="KW-0802">TPR repeat</keyword>
<keyword evidence="4" id="KW-0378">Hydrolase</keyword>
<dbReference type="GO" id="GO:0004180">
    <property type="term" value="F:carboxypeptidase activity"/>
    <property type="evidence" value="ECO:0007669"/>
    <property type="project" value="UniProtKB-KW"/>
</dbReference>
<dbReference type="Proteomes" id="UP000598633">
    <property type="component" value="Unassembled WGS sequence"/>
</dbReference>
<accession>A0A8J6Y0I2</accession>